<evidence type="ECO:0000256" key="2">
    <source>
        <dbReference type="SAM" id="Coils"/>
    </source>
</evidence>
<feature type="coiled-coil region" evidence="2">
    <location>
        <begin position="124"/>
        <end position="151"/>
    </location>
</feature>
<feature type="transmembrane region" description="Helical" evidence="1">
    <location>
        <begin position="68"/>
        <end position="93"/>
    </location>
</feature>
<evidence type="ECO:0000256" key="3">
    <source>
        <dbReference type="SAM" id="MobiDB-lite"/>
    </source>
</evidence>
<dbReference type="AlphaFoldDB" id="A0A2U3ER94"/>
<feature type="compositionally biased region" description="Acidic residues" evidence="3">
    <location>
        <begin position="382"/>
        <end position="393"/>
    </location>
</feature>
<evidence type="ECO:0000313" key="5">
    <source>
        <dbReference type="EMBL" id="PWI77027.1"/>
    </source>
</evidence>
<dbReference type="GO" id="GO:1903373">
    <property type="term" value="P:positive regulation of endoplasmic reticulum tubular network organization"/>
    <property type="evidence" value="ECO:0007669"/>
    <property type="project" value="UniProtKB-UniRule"/>
</dbReference>
<feature type="region of interest" description="Disordered" evidence="3">
    <location>
        <begin position="162"/>
        <end position="248"/>
    </location>
</feature>
<dbReference type="GO" id="GO:0098826">
    <property type="term" value="C:endoplasmic reticulum tubular network membrane"/>
    <property type="evidence" value="ECO:0007669"/>
    <property type="project" value="UniProtKB-UniRule"/>
</dbReference>
<keyword evidence="1" id="KW-0472">Membrane</keyword>
<comment type="subcellular location">
    <subcellularLocation>
        <location evidence="1">Endoplasmic reticulum membrane</location>
        <topology evidence="1">Multi-pass membrane protein</topology>
    </subcellularLocation>
</comment>
<keyword evidence="1" id="KW-0256">Endoplasmic reticulum</keyword>
<dbReference type="InterPro" id="IPR040115">
    <property type="entry name" value="Lnp"/>
</dbReference>
<dbReference type="GO" id="GO:0071788">
    <property type="term" value="P:endoplasmic reticulum tubular network maintenance"/>
    <property type="evidence" value="ECO:0007669"/>
    <property type="project" value="UniProtKB-UniRule"/>
</dbReference>
<name>A0A2U3ER94_PURLI</name>
<gene>
    <name evidence="5" type="ORF">PCL_04221</name>
</gene>
<keyword evidence="2" id="KW-0175">Coiled coil</keyword>
<evidence type="ECO:0000259" key="4">
    <source>
        <dbReference type="Pfam" id="PF10058"/>
    </source>
</evidence>
<dbReference type="Pfam" id="PF10058">
    <property type="entry name" value="Zn_ribbon_10"/>
    <property type="match status" value="1"/>
</dbReference>
<organism evidence="5 6">
    <name type="scientific">Purpureocillium lilacinum</name>
    <name type="common">Paecilomyces lilacinus</name>
    <dbReference type="NCBI Taxonomy" id="33203"/>
    <lineage>
        <taxon>Eukaryota</taxon>
        <taxon>Fungi</taxon>
        <taxon>Dikarya</taxon>
        <taxon>Ascomycota</taxon>
        <taxon>Pezizomycotina</taxon>
        <taxon>Sordariomycetes</taxon>
        <taxon>Hypocreomycetidae</taxon>
        <taxon>Hypocreales</taxon>
        <taxon>Ophiocordycipitaceae</taxon>
        <taxon>Purpureocillium</taxon>
    </lineage>
</organism>
<feature type="compositionally biased region" description="Pro residues" evidence="3">
    <location>
        <begin position="217"/>
        <end position="226"/>
    </location>
</feature>
<feature type="region of interest" description="Disordered" evidence="3">
    <location>
        <begin position="373"/>
        <end position="426"/>
    </location>
</feature>
<proteinExistence type="inferred from homology"/>
<feature type="compositionally biased region" description="Low complexity" evidence="3">
    <location>
        <begin position="227"/>
        <end position="237"/>
    </location>
</feature>
<protein>
    <recommendedName>
        <fullName evidence="1">Endoplasmic reticulum junction formation protein lunapark</fullName>
    </recommendedName>
</protein>
<reference evidence="5 6" key="1">
    <citation type="journal article" date="2016" name="Front. Microbiol.">
        <title>Genome and transcriptome sequences reveal the specific parasitism of the nematophagous Purpureocillium lilacinum 36-1.</title>
        <authorList>
            <person name="Xie J."/>
            <person name="Li S."/>
            <person name="Mo C."/>
            <person name="Xiao X."/>
            <person name="Peng D."/>
            <person name="Wang G."/>
            <person name="Xiao Y."/>
        </authorList>
    </citation>
    <scope>NUCLEOTIDE SEQUENCE [LARGE SCALE GENOMIC DNA]</scope>
    <source>
        <strain evidence="5 6">36-1</strain>
    </source>
</reference>
<comment type="function">
    <text evidence="1">Plays a role in determining ER morphology.</text>
</comment>
<keyword evidence="1" id="KW-0862">Zinc</keyword>
<comment type="domain">
    <text evidence="1">The C4-type zinc finger motif is necessary both for its ER three-way tubular junction localization and formation.</text>
</comment>
<keyword evidence="1" id="KW-0479">Metal-binding</keyword>
<dbReference type="PANTHER" id="PTHR22166:SF12">
    <property type="entry name" value="ENDOPLASMIC RETICULUM JUNCTION FORMATION PROTEIN LUNAPARK"/>
    <property type="match status" value="1"/>
</dbReference>
<feature type="transmembrane region" description="Helical" evidence="1">
    <location>
        <begin position="99"/>
        <end position="122"/>
    </location>
</feature>
<dbReference type="Proteomes" id="UP000245956">
    <property type="component" value="Unassembled WGS sequence"/>
</dbReference>
<feature type="region of interest" description="Disordered" evidence="3">
    <location>
        <begin position="262"/>
        <end position="293"/>
    </location>
</feature>
<dbReference type="PANTHER" id="PTHR22166">
    <property type="entry name" value="ENDOPLASMIC RETICULUM JUNCTION FORMATION PROTEIN LUNAPARK"/>
    <property type="match status" value="1"/>
</dbReference>
<feature type="domain" description="Lunapark zinc ribbon" evidence="4">
    <location>
        <begin position="298"/>
        <end position="354"/>
    </location>
</feature>
<comment type="caution">
    <text evidence="5">The sequence shown here is derived from an EMBL/GenBank/DDBJ whole genome shotgun (WGS) entry which is preliminary data.</text>
</comment>
<keyword evidence="1" id="KW-1133">Transmembrane helix</keyword>
<keyword evidence="1" id="KW-0812">Transmembrane</keyword>
<dbReference type="InterPro" id="IPR019273">
    <property type="entry name" value="Lunapark_Znf"/>
</dbReference>
<evidence type="ECO:0000313" key="6">
    <source>
        <dbReference type="Proteomes" id="UP000245956"/>
    </source>
</evidence>
<accession>A0A2U3ER94</accession>
<dbReference type="EMBL" id="LCWV01000001">
    <property type="protein sequence ID" value="PWI77027.1"/>
    <property type="molecule type" value="Genomic_DNA"/>
</dbReference>
<evidence type="ECO:0000256" key="1">
    <source>
        <dbReference type="RuleBase" id="RU367073"/>
    </source>
</evidence>
<comment type="similarity">
    <text evidence="1">Belongs to the lunapark family.</text>
</comment>
<dbReference type="GO" id="GO:0008270">
    <property type="term" value="F:zinc ion binding"/>
    <property type="evidence" value="ECO:0007669"/>
    <property type="project" value="UniProtKB-KW"/>
</dbReference>
<feature type="compositionally biased region" description="Low complexity" evidence="3">
    <location>
        <begin position="269"/>
        <end position="287"/>
    </location>
</feature>
<keyword evidence="1" id="KW-0863">Zinc-finger</keyword>
<sequence>MHTPQLLPFSRAILRHACHEKTDILPGRQRDSSSTASFEKTLSTLSVKIADSQSRLDRLRASSRRVKVLWTLYLAFAYTVYAIVLLLVVGYANLGALEWTALAGGPVVIYLVRALTTAYFTFRIESVSARLKEHQEERAKTIQKLKDATKYDSTLELIEKYGGEGGGKKKKGGGPGGQDDKGVAAAGPGGGGAGNKGTTPGRTNLPPPPTANIQRRPPGPSSPSPSHPEQQHSPSRPVGSADDTLDPTAEFAPNAFAHQQQPFTAADGPSSSTSTYPPQQQQQQYAYAPPPQASEPHWYDRIFDVLLGEDETAARNRIALICRACRLVNGQAPPGTRSLAELGPWKCMACGALNGEVDEGRRIVEEVLDGRANAAASASGDETGDGEDGEDSAAEVSEKDAKNTGSETGGGGGPAAGVRARRKNKK</sequence>